<dbReference type="InterPro" id="IPR036411">
    <property type="entry name" value="TorD-like_sf"/>
</dbReference>
<dbReference type="NCBIfam" id="TIGR00684">
    <property type="entry name" value="narJ"/>
    <property type="match status" value="1"/>
</dbReference>
<proteinExistence type="predicted"/>
<organism evidence="3 4">
    <name type="scientific">Intrasporangium chromatireducens Q5-1</name>
    <dbReference type="NCBI Taxonomy" id="584657"/>
    <lineage>
        <taxon>Bacteria</taxon>
        <taxon>Bacillati</taxon>
        <taxon>Actinomycetota</taxon>
        <taxon>Actinomycetes</taxon>
        <taxon>Micrococcales</taxon>
        <taxon>Intrasporangiaceae</taxon>
        <taxon>Intrasporangium</taxon>
    </lineage>
</organism>
<keyword evidence="4" id="KW-1185">Reference proteome</keyword>
<dbReference type="SUPFAM" id="SSF89155">
    <property type="entry name" value="TorD-like"/>
    <property type="match status" value="1"/>
</dbReference>
<feature type="region of interest" description="Disordered" evidence="2">
    <location>
        <begin position="213"/>
        <end position="244"/>
    </location>
</feature>
<dbReference type="Proteomes" id="UP000019494">
    <property type="component" value="Unassembled WGS sequence"/>
</dbReference>
<protein>
    <submittedName>
        <fullName evidence="3">Nitrate reductase</fullName>
    </submittedName>
</protein>
<dbReference type="Gene3D" id="1.10.3480.10">
    <property type="entry name" value="TorD-like"/>
    <property type="match status" value="1"/>
</dbReference>
<dbReference type="OrthoDB" id="4307003at2"/>
<dbReference type="EMBL" id="AWQS01000017">
    <property type="protein sequence ID" value="EWT07228.1"/>
    <property type="molecule type" value="Genomic_DNA"/>
</dbReference>
<evidence type="ECO:0000256" key="1">
    <source>
        <dbReference type="ARBA" id="ARBA00023063"/>
    </source>
</evidence>
<reference evidence="4" key="1">
    <citation type="submission" date="2013-08" db="EMBL/GenBank/DDBJ databases">
        <title>Intrasporangium oryzae NRRL B-24470.</title>
        <authorList>
            <person name="Liu H."/>
            <person name="Wang G."/>
        </authorList>
    </citation>
    <scope>NUCLEOTIDE SEQUENCE [LARGE SCALE GENOMIC DNA]</scope>
    <source>
        <strain evidence="4">Q5-1</strain>
    </source>
</reference>
<comment type="caution">
    <text evidence="3">The sequence shown here is derived from an EMBL/GenBank/DDBJ whole genome shotgun (WGS) entry which is preliminary data.</text>
</comment>
<dbReference type="GO" id="GO:0042128">
    <property type="term" value="P:nitrate assimilation"/>
    <property type="evidence" value="ECO:0007669"/>
    <property type="project" value="UniProtKB-KW"/>
</dbReference>
<name>W9GQW9_9MICO</name>
<dbReference type="InterPro" id="IPR003765">
    <property type="entry name" value="NO3_reductase_chaperone_NarJ"/>
</dbReference>
<dbReference type="AlphaFoldDB" id="W9GQW9"/>
<dbReference type="PANTHER" id="PTHR43680">
    <property type="entry name" value="NITRATE REDUCTASE MOLYBDENUM COFACTOR ASSEMBLY CHAPERONE"/>
    <property type="match status" value="1"/>
</dbReference>
<sequence>MNPFRRIARTQPPPLSDEQTRRAWQAVSLLLDYPSEELVGRLPLLREVADGLPEPVRMPLTSFLTHLSSVPLGEAQRTYVETFDHTRKCCLYLTYFSCGDTRRRGVALVQFKQAFRRAGVEMSADELPDHLGVVLEFGATADLEAARKLVTDHRAGVEMLRIALADKGSPWADLVAAFCATLPPLDGEGLEAVQRLVEQGPPQEEVGLEPYAIDPRLHDGPGPTAPAPMDSTATFPTIRVGAPS</sequence>
<dbReference type="PATRIC" id="fig|584657.3.peg.775"/>
<dbReference type="Pfam" id="PF02613">
    <property type="entry name" value="Nitrate_red_del"/>
    <property type="match status" value="1"/>
</dbReference>
<dbReference type="GO" id="GO:0051082">
    <property type="term" value="F:unfolded protein binding"/>
    <property type="evidence" value="ECO:0007669"/>
    <property type="project" value="InterPro"/>
</dbReference>
<dbReference type="InterPro" id="IPR020945">
    <property type="entry name" value="DMSO/NO3_reduct_chaperone"/>
</dbReference>
<dbReference type="GO" id="GO:0016530">
    <property type="term" value="F:metallochaperone activity"/>
    <property type="evidence" value="ECO:0007669"/>
    <property type="project" value="TreeGrafter"/>
</dbReference>
<accession>W9GQW9</accession>
<evidence type="ECO:0000256" key="2">
    <source>
        <dbReference type="SAM" id="MobiDB-lite"/>
    </source>
</evidence>
<evidence type="ECO:0000313" key="4">
    <source>
        <dbReference type="Proteomes" id="UP000019494"/>
    </source>
</evidence>
<dbReference type="PANTHER" id="PTHR43680:SF2">
    <property type="entry name" value="NITRATE REDUCTASE MOLYBDENUM COFACTOR ASSEMBLY CHAPERONE NARJ"/>
    <property type="match status" value="1"/>
</dbReference>
<evidence type="ECO:0000313" key="3">
    <source>
        <dbReference type="EMBL" id="EWT07228.1"/>
    </source>
</evidence>
<keyword evidence="1" id="KW-0534">Nitrate assimilation</keyword>
<gene>
    <name evidence="3" type="ORF">N864_09200</name>
</gene>
<dbReference type="GO" id="GO:0051131">
    <property type="term" value="P:chaperone-mediated protein complex assembly"/>
    <property type="evidence" value="ECO:0007669"/>
    <property type="project" value="InterPro"/>
</dbReference>
<dbReference type="RefSeq" id="WP_081793347.1">
    <property type="nucleotide sequence ID" value="NZ_AWQS01000017.1"/>
</dbReference>